<evidence type="ECO:0000313" key="1">
    <source>
        <dbReference type="EMBL" id="CUS55169.1"/>
    </source>
</evidence>
<organism evidence="1">
    <name type="scientific">hydrothermal vent metagenome</name>
    <dbReference type="NCBI Taxonomy" id="652676"/>
    <lineage>
        <taxon>unclassified sequences</taxon>
        <taxon>metagenomes</taxon>
        <taxon>ecological metagenomes</taxon>
    </lineage>
</organism>
<reference evidence="1" key="1">
    <citation type="submission" date="2015-10" db="EMBL/GenBank/DDBJ databases">
        <authorList>
            <person name="Gilbert D.G."/>
        </authorList>
    </citation>
    <scope>NUCLEOTIDE SEQUENCE</scope>
</reference>
<gene>
    <name evidence="1" type="ORF">MGWOODY_XGa2237</name>
</gene>
<dbReference type="EMBL" id="CZRL01000120">
    <property type="protein sequence ID" value="CUS55169.1"/>
    <property type="molecule type" value="Genomic_DNA"/>
</dbReference>
<protein>
    <submittedName>
        <fullName evidence="1">Uncharacterized protein</fullName>
    </submittedName>
</protein>
<sequence length="54" mass="6233">MADIATARRMEDISDHRSLIPLQVTGKLVKRPMTMNLLFLLRPDTKRLRSTTHS</sequence>
<name>A0A160TZ39_9ZZZZ</name>
<dbReference type="AlphaFoldDB" id="A0A160TZ39"/>
<proteinExistence type="predicted"/>
<accession>A0A160TZ39</accession>